<evidence type="ECO:0000256" key="1">
    <source>
        <dbReference type="SAM" id="MobiDB-lite"/>
    </source>
</evidence>
<evidence type="ECO:0000313" key="2">
    <source>
        <dbReference type="EMBL" id="KAL0568091.1"/>
    </source>
</evidence>
<feature type="region of interest" description="Disordered" evidence="1">
    <location>
        <begin position="1"/>
        <end position="116"/>
    </location>
</feature>
<name>A0ABR3EYW1_9AGAR</name>
<feature type="compositionally biased region" description="Basic residues" evidence="1">
    <location>
        <begin position="1"/>
        <end position="14"/>
    </location>
</feature>
<keyword evidence="3" id="KW-1185">Reference proteome</keyword>
<dbReference type="EMBL" id="JBAHYK010001417">
    <property type="protein sequence ID" value="KAL0568091.1"/>
    <property type="molecule type" value="Genomic_DNA"/>
</dbReference>
<feature type="compositionally biased region" description="Polar residues" evidence="1">
    <location>
        <begin position="44"/>
        <end position="77"/>
    </location>
</feature>
<dbReference type="Proteomes" id="UP001465976">
    <property type="component" value="Unassembled WGS sequence"/>
</dbReference>
<feature type="compositionally biased region" description="Basic and acidic residues" evidence="1">
    <location>
        <begin position="33"/>
        <end position="43"/>
    </location>
</feature>
<organism evidence="2 3">
    <name type="scientific">Marasmius crinis-equi</name>
    <dbReference type="NCBI Taxonomy" id="585013"/>
    <lineage>
        <taxon>Eukaryota</taxon>
        <taxon>Fungi</taxon>
        <taxon>Dikarya</taxon>
        <taxon>Basidiomycota</taxon>
        <taxon>Agaricomycotina</taxon>
        <taxon>Agaricomycetes</taxon>
        <taxon>Agaricomycetidae</taxon>
        <taxon>Agaricales</taxon>
        <taxon>Marasmiineae</taxon>
        <taxon>Marasmiaceae</taxon>
        <taxon>Marasmius</taxon>
    </lineage>
</organism>
<protein>
    <submittedName>
        <fullName evidence="2">Uncharacterized protein</fullName>
    </submittedName>
</protein>
<feature type="compositionally biased region" description="Basic and acidic residues" evidence="1">
    <location>
        <begin position="78"/>
        <end position="87"/>
    </location>
</feature>
<gene>
    <name evidence="2" type="ORF">V5O48_013902</name>
</gene>
<accession>A0ABR3EYW1</accession>
<feature type="non-terminal residue" evidence="2">
    <location>
        <position position="1"/>
    </location>
</feature>
<proteinExistence type="predicted"/>
<comment type="caution">
    <text evidence="2">The sequence shown here is derived from an EMBL/GenBank/DDBJ whole genome shotgun (WGS) entry which is preliminary data.</text>
</comment>
<evidence type="ECO:0000313" key="3">
    <source>
        <dbReference type="Proteomes" id="UP001465976"/>
    </source>
</evidence>
<reference evidence="2 3" key="1">
    <citation type="submission" date="2024-02" db="EMBL/GenBank/DDBJ databases">
        <title>A draft genome for the cacao thread blight pathogen Marasmius crinis-equi.</title>
        <authorList>
            <person name="Cohen S.P."/>
            <person name="Baruah I.K."/>
            <person name="Amoako-Attah I."/>
            <person name="Bukari Y."/>
            <person name="Meinhardt L.W."/>
            <person name="Bailey B.A."/>
        </authorList>
    </citation>
    <scope>NUCLEOTIDE SEQUENCE [LARGE SCALE GENOMIC DNA]</scope>
    <source>
        <strain evidence="2 3">GH-76</strain>
    </source>
</reference>
<sequence length="116" mass="12903">RKRYQKSKHEKKKSNPTFPPVSPYPTLGNILVAEKRPRPKCEDTPNNSQRPDLNAQPQSNTPTQTCHNHTQGSNGTRELSRMRHADGGWRPSAKSGTVSRGRILAGSMPPTYSEAL</sequence>